<dbReference type="EMBL" id="NBSH01000010">
    <property type="protein sequence ID" value="ORX35599.1"/>
    <property type="molecule type" value="Genomic_DNA"/>
</dbReference>
<dbReference type="RefSeq" id="XP_021869763.1">
    <property type="nucleotide sequence ID" value="XM_022016369.1"/>
</dbReference>
<evidence type="ECO:0000256" key="2">
    <source>
        <dbReference type="ARBA" id="ARBA00010869"/>
    </source>
</evidence>
<dbReference type="InterPro" id="IPR036052">
    <property type="entry name" value="TrpB-like_PALP_sf"/>
</dbReference>
<feature type="domain" description="Tryptophan synthase beta chain-like PALP" evidence="5">
    <location>
        <begin position="59"/>
        <end position="355"/>
    </location>
</feature>
<accession>A0A1Y1UC57</accession>
<keyword evidence="7" id="KW-1185">Reference proteome</keyword>
<evidence type="ECO:0000256" key="1">
    <source>
        <dbReference type="ARBA" id="ARBA00001933"/>
    </source>
</evidence>
<evidence type="ECO:0000256" key="3">
    <source>
        <dbReference type="ARBA" id="ARBA00022898"/>
    </source>
</evidence>
<dbReference type="GO" id="GO:0030378">
    <property type="term" value="F:serine racemase activity"/>
    <property type="evidence" value="ECO:0007669"/>
    <property type="project" value="TreeGrafter"/>
</dbReference>
<dbReference type="InterPro" id="IPR001926">
    <property type="entry name" value="TrpB-like_PALP"/>
</dbReference>
<dbReference type="GO" id="GO:0000287">
    <property type="term" value="F:magnesium ion binding"/>
    <property type="evidence" value="ECO:0007669"/>
    <property type="project" value="TreeGrafter"/>
</dbReference>
<protein>
    <submittedName>
        <fullName evidence="6">Pyridoxal-phosphate dependent enzyme-domain-containing protein</fullName>
    </submittedName>
</protein>
<evidence type="ECO:0000313" key="7">
    <source>
        <dbReference type="Proteomes" id="UP000193218"/>
    </source>
</evidence>
<dbReference type="GeneID" id="33558178"/>
<dbReference type="Gene3D" id="3.40.50.1100">
    <property type="match status" value="2"/>
</dbReference>
<gene>
    <name evidence="6" type="ORF">BD324DRAFT_630806</name>
</gene>
<dbReference type="OrthoDB" id="271064at2759"/>
<dbReference type="GO" id="GO:0008721">
    <property type="term" value="F:D-serine ammonia-lyase activity"/>
    <property type="evidence" value="ECO:0007669"/>
    <property type="project" value="TreeGrafter"/>
</dbReference>
<dbReference type="FunFam" id="3.40.50.1100:FF:000005">
    <property type="entry name" value="Threonine dehydratase catabolic"/>
    <property type="match status" value="1"/>
</dbReference>
<keyword evidence="4" id="KW-0456">Lyase</keyword>
<dbReference type="Pfam" id="PF00291">
    <property type="entry name" value="PALP"/>
    <property type="match status" value="1"/>
</dbReference>
<dbReference type="InParanoid" id="A0A1Y1UC57"/>
<dbReference type="STRING" id="4999.A0A1Y1UC57"/>
<dbReference type="PANTHER" id="PTHR43050">
    <property type="entry name" value="SERINE / THREONINE RACEMASE FAMILY MEMBER"/>
    <property type="match status" value="1"/>
</dbReference>
<comment type="caution">
    <text evidence="6">The sequence shown here is derived from an EMBL/GenBank/DDBJ whole genome shotgun (WGS) entry which is preliminary data.</text>
</comment>
<dbReference type="GO" id="GO:0030170">
    <property type="term" value="F:pyridoxal phosphate binding"/>
    <property type="evidence" value="ECO:0007669"/>
    <property type="project" value="TreeGrafter"/>
</dbReference>
<sequence>MSAVGVVPLIAIRSRRPKISLNLILTSSTHTVSSMADLSTTLPLIPESVHRAHEKIKPYIHHTPVLTSRSINQIASSSKDHAGPRFNIYFKCENLQRIGAFKARGAFHAILHLIDELGIEQVRRRGVVTHSSGNHAQALALAASEFQIPAHIVMPTISTPSKIAGTQAYTSHIYFSGSTSQEREAVVEGVIRKTGAILVPPYDHPDIMLGQGTSALELYEQYSGGKDQGLDAVLVPCGGGGQLSGIATFFADKPTLVFGCEPSYQGGNDAERGLSADPPERIESVKTLTIADGLRTPLGVHPWAVLTSSTETKGKLVERVFSASEDEIKQALRLVCERLKVFVEPSAVVPLAVVLYNQDFRRFAAERQHGEVWEIGIILSGGNTTIDAIVGMFGRDKTENAERAEGKVGLDGTRDIENVAG</sequence>
<dbReference type="GO" id="GO:0003941">
    <property type="term" value="F:L-serine ammonia-lyase activity"/>
    <property type="evidence" value="ECO:0007669"/>
    <property type="project" value="TreeGrafter"/>
</dbReference>
<dbReference type="Proteomes" id="UP000193218">
    <property type="component" value="Unassembled WGS sequence"/>
</dbReference>
<dbReference type="SUPFAM" id="SSF53686">
    <property type="entry name" value="Tryptophan synthase beta subunit-like PLP-dependent enzymes"/>
    <property type="match status" value="1"/>
</dbReference>
<name>A0A1Y1UC57_9TREE</name>
<dbReference type="PANTHER" id="PTHR43050:SF1">
    <property type="entry name" value="SERINE RACEMASE"/>
    <property type="match status" value="1"/>
</dbReference>
<proteinExistence type="inferred from homology"/>
<dbReference type="AlphaFoldDB" id="A0A1Y1UC57"/>
<reference evidence="6 7" key="1">
    <citation type="submission" date="2017-03" db="EMBL/GenBank/DDBJ databases">
        <title>Widespread Adenine N6-methylation of Active Genes in Fungi.</title>
        <authorList>
            <consortium name="DOE Joint Genome Institute"/>
            <person name="Mondo S.J."/>
            <person name="Dannebaum R.O."/>
            <person name="Kuo R.C."/>
            <person name="Louie K.B."/>
            <person name="Bewick A.J."/>
            <person name="Labutti K."/>
            <person name="Haridas S."/>
            <person name="Kuo A."/>
            <person name="Salamov A."/>
            <person name="Ahrendt S.R."/>
            <person name="Lau R."/>
            <person name="Bowen B.P."/>
            <person name="Lipzen A."/>
            <person name="Sullivan W."/>
            <person name="Andreopoulos W.B."/>
            <person name="Clum A."/>
            <person name="Lindquist E."/>
            <person name="Daum C."/>
            <person name="Northen T.R."/>
            <person name="Ramamoorthy G."/>
            <person name="Schmitz R.J."/>
            <person name="Gryganskyi A."/>
            <person name="Culley D."/>
            <person name="Magnuson J."/>
            <person name="James T.Y."/>
            <person name="O'Malley M.A."/>
            <person name="Stajich J.E."/>
            <person name="Spatafora J.W."/>
            <person name="Visel A."/>
            <person name="Grigoriev I.V."/>
        </authorList>
    </citation>
    <scope>NUCLEOTIDE SEQUENCE [LARGE SCALE GENOMIC DNA]</scope>
    <source>
        <strain evidence="6 7">NRRL Y-17943</strain>
    </source>
</reference>
<organism evidence="6 7">
    <name type="scientific">Kockovaella imperatae</name>
    <dbReference type="NCBI Taxonomy" id="4999"/>
    <lineage>
        <taxon>Eukaryota</taxon>
        <taxon>Fungi</taxon>
        <taxon>Dikarya</taxon>
        <taxon>Basidiomycota</taxon>
        <taxon>Agaricomycotina</taxon>
        <taxon>Tremellomycetes</taxon>
        <taxon>Tremellales</taxon>
        <taxon>Cuniculitremaceae</taxon>
        <taxon>Kockovaella</taxon>
    </lineage>
</organism>
<comment type="similarity">
    <text evidence="2">Belongs to the serine/threonine dehydratase family.</text>
</comment>
<evidence type="ECO:0000313" key="6">
    <source>
        <dbReference type="EMBL" id="ORX35599.1"/>
    </source>
</evidence>
<dbReference type="GO" id="GO:0005524">
    <property type="term" value="F:ATP binding"/>
    <property type="evidence" value="ECO:0007669"/>
    <property type="project" value="TreeGrafter"/>
</dbReference>
<keyword evidence="3" id="KW-0663">Pyridoxal phosphate</keyword>
<dbReference type="GO" id="GO:0018114">
    <property type="term" value="F:threonine racemase activity"/>
    <property type="evidence" value="ECO:0007669"/>
    <property type="project" value="TreeGrafter"/>
</dbReference>
<evidence type="ECO:0000259" key="5">
    <source>
        <dbReference type="Pfam" id="PF00291"/>
    </source>
</evidence>
<dbReference type="CDD" id="cd01562">
    <property type="entry name" value="Thr-dehyd"/>
    <property type="match status" value="1"/>
</dbReference>
<comment type="cofactor">
    <cofactor evidence="1">
        <name>pyridoxal 5'-phosphate</name>
        <dbReference type="ChEBI" id="CHEBI:597326"/>
    </cofactor>
</comment>
<evidence type="ECO:0000256" key="4">
    <source>
        <dbReference type="ARBA" id="ARBA00023239"/>
    </source>
</evidence>